<evidence type="ECO:0000256" key="1">
    <source>
        <dbReference type="SAM" id="MobiDB-lite"/>
    </source>
</evidence>
<dbReference type="Proteomes" id="UP000538147">
    <property type="component" value="Unassembled WGS sequence"/>
</dbReference>
<feature type="region of interest" description="Disordered" evidence="1">
    <location>
        <begin position="1"/>
        <end position="48"/>
    </location>
</feature>
<feature type="compositionally biased region" description="Basic residues" evidence="1">
    <location>
        <begin position="31"/>
        <end position="48"/>
    </location>
</feature>
<organism evidence="2 3">
    <name type="scientific">Polymorphobacter multimanifer</name>
    <dbReference type="NCBI Taxonomy" id="1070431"/>
    <lineage>
        <taxon>Bacteria</taxon>
        <taxon>Pseudomonadati</taxon>
        <taxon>Pseudomonadota</taxon>
        <taxon>Alphaproteobacteria</taxon>
        <taxon>Sphingomonadales</taxon>
        <taxon>Sphingosinicellaceae</taxon>
        <taxon>Polymorphobacter</taxon>
    </lineage>
</organism>
<gene>
    <name evidence="2" type="ORF">FHS79_002328</name>
</gene>
<feature type="non-terminal residue" evidence="2">
    <location>
        <position position="1"/>
    </location>
</feature>
<dbReference type="RefSeq" id="WP_207792325.1">
    <property type="nucleotide sequence ID" value="NZ_JACIIV010000016.1"/>
</dbReference>
<comment type="caution">
    <text evidence="2">The sequence shown here is derived from an EMBL/GenBank/DDBJ whole genome shotgun (WGS) entry which is preliminary data.</text>
</comment>
<keyword evidence="3" id="KW-1185">Reference proteome</keyword>
<name>A0A841LAZ7_9SPHN</name>
<evidence type="ECO:0000313" key="2">
    <source>
        <dbReference type="EMBL" id="MBB6228143.1"/>
    </source>
</evidence>
<proteinExistence type="predicted"/>
<reference evidence="2 3" key="1">
    <citation type="submission" date="2020-08" db="EMBL/GenBank/DDBJ databases">
        <title>Genomic Encyclopedia of Type Strains, Phase IV (KMG-IV): sequencing the most valuable type-strain genomes for metagenomic binning, comparative biology and taxonomic classification.</title>
        <authorList>
            <person name="Goeker M."/>
        </authorList>
    </citation>
    <scope>NUCLEOTIDE SEQUENCE [LARGE SCALE GENOMIC DNA]</scope>
    <source>
        <strain evidence="2 3">DSM 102189</strain>
    </source>
</reference>
<accession>A0A841LAZ7</accession>
<protein>
    <submittedName>
        <fullName evidence="2">Uncharacterized protein</fullName>
    </submittedName>
</protein>
<dbReference type="AlphaFoldDB" id="A0A841LAZ7"/>
<sequence length="105" mass="11156">HPPTLARPLGRNLPLKNIAAGNDARRNGGLGKKRAGNGGQRQRKAKARHALRASCPASPPEVQLCPHIQLSASGGCNPFKYRYAEKVPKDAFSTRAAASASKFLS</sequence>
<evidence type="ECO:0000313" key="3">
    <source>
        <dbReference type="Proteomes" id="UP000538147"/>
    </source>
</evidence>
<dbReference type="EMBL" id="JACIIV010000016">
    <property type="protein sequence ID" value="MBB6228143.1"/>
    <property type="molecule type" value="Genomic_DNA"/>
</dbReference>